<keyword evidence="3" id="KW-1185">Reference proteome</keyword>
<dbReference type="InterPro" id="IPR028098">
    <property type="entry name" value="Glyco_trans_4-like_N"/>
</dbReference>
<evidence type="ECO:0000313" key="2">
    <source>
        <dbReference type="EMBL" id="GAP33953.1"/>
    </source>
</evidence>
<name>A0A0K8NUB2_PISS1</name>
<evidence type="ECO:0000259" key="1">
    <source>
        <dbReference type="Pfam" id="PF13579"/>
    </source>
</evidence>
<organism evidence="2 3">
    <name type="scientific">Piscinibacter sakaiensis</name>
    <name type="common">Ideonella sakaiensis</name>
    <dbReference type="NCBI Taxonomy" id="1547922"/>
    <lineage>
        <taxon>Bacteria</taxon>
        <taxon>Pseudomonadati</taxon>
        <taxon>Pseudomonadota</taxon>
        <taxon>Betaproteobacteria</taxon>
        <taxon>Burkholderiales</taxon>
        <taxon>Sphaerotilaceae</taxon>
        <taxon>Piscinibacter</taxon>
    </lineage>
</organism>
<proteinExistence type="predicted"/>
<dbReference type="Pfam" id="PF13579">
    <property type="entry name" value="Glyco_trans_4_4"/>
    <property type="match status" value="1"/>
</dbReference>
<dbReference type="Gene3D" id="3.40.50.2000">
    <property type="entry name" value="Glycogen Phosphorylase B"/>
    <property type="match status" value="2"/>
</dbReference>
<dbReference type="STRING" id="1547922.ISF6_2795"/>
<dbReference type="GO" id="GO:0016757">
    <property type="term" value="F:glycosyltransferase activity"/>
    <property type="evidence" value="ECO:0007669"/>
    <property type="project" value="UniProtKB-ARBA"/>
</dbReference>
<comment type="caution">
    <text evidence="2">The sequence shown here is derived from an EMBL/GenBank/DDBJ whole genome shotgun (WGS) entry which is preliminary data.</text>
</comment>
<dbReference type="Proteomes" id="UP000037660">
    <property type="component" value="Unassembled WGS sequence"/>
</dbReference>
<dbReference type="RefSeq" id="WP_157548443.1">
    <property type="nucleotide sequence ID" value="NZ_BBYR01000004.1"/>
</dbReference>
<dbReference type="EMBL" id="BBYR01000004">
    <property type="protein sequence ID" value="GAP33953.1"/>
    <property type="molecule type" value="Genomic_DNA"/>
</dbReference>
<reference evidence="2 3" key="2">
    <citation type="journal article" date="2016" name="Science">
        <title>A bacterium that degrades and assimilates poly(ethylene terephthalate).</title>
        <authorList>
            <person name="Yoshida S."/>
            <person name="Hiraga K."/>
            <person name="Takehana T."/>
            <person name="Taniguchi I."/>
            <person name="Yamaji H."/>
            <person name="Maeda Y."/>
            <person name="Toyohara K."/>
            <person name="Miyamoto K."/>
            <person name="Kimura Y."/>
            <person name="Oda K."/>
        </authorList>
    </citation>
    <scope>NUCLEOTIDE SEQUENCE [LARGE SCALE GENOMIC DNA]</scope>
    <source>
        <strain evidence="3">NBRC 110686 / TISTR 2288 / 201-F6</strain>
    </source>
</reference>
<dbReference type="OrthoDB" id="433681at2"/>
<sequence>MRILQVISSLNPDGGGPVEGLIQQGREMTAAGHEVHTVSLDGPGYPVDARVQSSAVFMLGPRKLGYGFTVRLEPWLREHGLKYDVVIVHGMWQYHGYCVAKVARSTGMRYVIFLHGMLDPWFAKRYPLKHLKKWLYWPWAEYRVLKGARFVLFTTEEELHLARQSFWLYKVRERLVGSGIRRRDFPASEGRAAFYGAFPQLQGKRNLLFLSRIHPKKGCDLLLDAFARVAGRDRSRNPAGRPGQVQGQGTG</sequence>
<dbReference type="AlphaFoldDB" id="A0A0K8NUB2"/>
<keyword evidence="2" id="KW-0808">Transferase</keyword>
<gene>
    <name evidence="2" type="ORF">ISF6_2795</name>
</gene>
<accession>A0A0K8NUB2</accession>
<dbReference type="SUPFAM" id="SSF53756">
    <property type="entry name" value="UDP-Glycosyltransferase/glycogen phosphorylase"/>
    <property type="match status" value="1"/>
</dbReference>
<reference evidence="3" key="1">
    <citation type="submission" date="2015-07" db="EMBL/GenBank/DDBJ databases">
        <title>Discovery of a poly(ethylene terephthalate assimilation.</title>
        <authorList>
            <person name="Yoshida S."/>
            <person name="Hiraga K."/>
            <person name="Takehana T."/>
            <person name="Taniguchi I."/>
            <person name="Yamaji H."/>
            <person name="Maeda Y."/>
            <person name="Toyohara K."/>
            <person name="Miyamoto K."/>
            <person name="Kimura Y."/>
            <person name="Oda K."/>
        </authorList>
    </citation>
    <scope>NUCLEOTIDE SEQUENCE [LARGE SCALE GENOMIC DNA]</scope>
    <source>
        <strain evidence="3">NBRC 110686 / TISTR 2288 / 201-F6</strain>
    </source>
</reference>
<feature type="domain" description="Glycosyltransferase subfamily 4-like N-terminal" evidence="1">
    <location>
        <begin position="15"/>
        <end position="171"/>
    </location>
</feature>
<protein>
    <submittedName>
        <fullName evidence="2">Glycosyltransferase</fullName>
    </submittedName>
</protein>
<evidence type="ECO:0000313" key="3">
    <source>
        <dbReference type="Proteomes" id="UP000037660"/>
    </source>
</evidence>